<dbReference type="InParanoid" id="A0A7N2KRM3"/>
<dbReference type="GO" id="GO:0005634">
    <property type="term" value="C:nucleus"/>
    <property type="evidence" value="ECO:0007669"/>
    <property type="project" value="UniProtKB-SubCell"/>
</dbReference>
<name>A0A7N2KRM3_QUELO</name>
<evidence type="ECO:0000256" key="5">
    <source>
        <dbReference type="ARBA" id="ARBA00023242"/>
    </source>
</evidence>
<dbReference type="GO" id="GO:0000123">
    <property type="term" value="C:histone acetyltransferase complex"/>
    <property type="evidence" value="ECO:0007669"/>
    <property type="project" value="TreeGrafter"/>
</dbReference>
<feature type="domain" description="MSL3 chromodomain-like" evidence="8">
    <location>
        <begin position="35"/>
        <end position="101"/>
    </location>
</feature>
<dbReference type="PIRSF" id="PIRSF038133">
    <property type="entry name" value="HAT_Nua4_EAF3/MRG15"/>
    <property type="match status" value="1"/>
</dbReference>
<evidence type="ECO:0000259" key="7">
    <source>
        <dbReference type="Pfam" id="PF05712"/>
    </source>
</evidence>
<keyword evidence="5" id="KW-0539">Nucleus</keyword>
<dbReference type="InterPro" id="IPR038217">
    <property type="entry name" value="MRG_C_sf"/>
</dbReference>
<keyword evidence="10" id="KW-1185">Reference proteome</keyword>
<proteinExistence type="predicted"/>
<keyword evidence="4" id="KW-0804">Transcription</keyword>
<dbReference type="OMA" id="HKFFDIE"/>
<dbReference type="PROSITE" id="PS51640">
    <property type="entry name" value="MRG"/>
    <property type="match status" value="1"/>
</dbReference>
<feature type="region of interest" description="Disordered" evidence="6">
    <location>
        <begin position="1"/>
        <end position="34"/>
    </location>
</feature>
<comment type="subcellular location">
    <subcellularLocation>
        <location evidence="1">Nucleus</location>
    </subcellularLocation>
</comment>
<dbReference type="GO" id="GO:0006355">
    <property type="term" value="P:regulation of DNA-templated transcription"/>
    <property type="evidence" value="ECO:0007669"/>
    <property type="project" value="InterPro"/>
</dbReference>
<sequence length="312" mass="35927">MASTEALISDSSATESDMDVDDDPDSAPNIDSAPFSEGEKVLAFHSSLIYEAKVRKIEYRNREWRFFVHYLALFFNSWDEWVGLDRLLKFTEENVQKQQALVQKQSIDKNTKQVRASQIIPKIPNAARAKKRKNDAASKEKGMIPLDKLANIQIPPPLKKQLVDDCDFITHLGKLVKLPRAPNVDEILKKYLGYRMKKDNLIADSVGEILKGLRCYFDKALPAILLYKSERRQYKEAISVDVSPSTVYGAEHLLRLFVKLPELLYYANIEEETLLELQQELVEFLKFLQKHRSAFFLSTYHVPEDIETSTNK</sequence>
<dbReference type="PANTHER" id="PTHR10880">
    <property type="entry name" value="MORTALITY FACTOR 4-LIKE PROTEIN"/>
    <property type="match status" value="1"/>
</dbReference>
<feature type="compositionally biased region" description="Acidic residues" evidence="6">
    <location>
        <begin position="16"/>
        <end position="25"/>
    </location>
</feature>
<dbReference type="Gene3D" id="2.30.30.140">
    <property type="match status" value="1"/>
</dbReference>
<dbReference type="Pfam" id="PF22732">
    <property type="entry name" value="MSL3_chromo-like"/>
    <property type="match status" value="1"/>
</dbReference>
<dbReference type="Gene3D" id="1.10.274.30">
    <property type="entry name" value="MRG domain"/>
    <property type="match status" value="1"/>
</dbReference>
<reference evidence="10" key="1">
    <citation type="journal article" date="2016" name="G3 (Bethesda)">
        <title>First Draft Assembly and Annotation of the Genome of a California Endemic Oak Quercus lobata Nee (Fagaceae).</title>
        <authorList>
            <person name="Sork V.L."/>
            <person name="Fitz-Gibbon S.T."/>
            <person name="Puiu D."/>
            <person name="Crepeau M."/>
            <person name="Gugger P.F."/>
            <person name="Sherman R."/>
            <person name="Stevens K."/>
            <person name="Langley C.H."/>
            <person name="Pellegrini M."/>
            <person name="Salzberg S.L."/>
        </authorList>
    </citation>
    <scope>NUCLEOTIDE SEQUENCE [LARGE SCALE GENOMIC DNA]</scope>
    <source>
        <strain evidence="10">cv. SW786</strain>
    </source>
</reference>
<keyword evidence="2" id="KW-0156">Chromatin regulator</keyword>
<evidence type="ECO:0000256" key="6">
    <source>
        <dbReference type="SAM" id="MobiDB-lite"/>
    </source>
</evidence>
<dbReference type="FunFam" id="1.10.274.30:FF:000005">
    <property type="entry name" value="Chromatin modification-related protein EAF3"/>
    <property type="match status" value="1"/>
</dbReference>
<dbReference type="GO" id="GO:1990841">
    <property type="term" value="F:promoter-specific chromatin binding"/>
    <property type="evidence" value="ECO:0007669"/>
    <property type="project" value="UniProtKB-ARBA"/>
</dbReference>
<evidence type="ECO:0000256" key="3">
    <source>
        <dbReference type="ARBA" id="ARBA00023015"/>
    </source>
</evidence>
<evidence type="ECO:0000313" key="9">
    <source>
        <dbReference type="EnsemblPlants" id="QL02p003467:mrna"/>
    </source>
</evidence>
<evidence type="ECO:0000259" key="8">
    <source>
        <dbReference type="Pfam" id="PF22732"/>
    </source>
</evidence>
<protein>
    <submittedName>
        <fullName evidence="9">Uncharacterized protein</fullName>
    </submittedName>
</protein>
<dbReference type="SUPFAM" id="SSF54160">
    <property type="entry name" value="Chromo domain-like"/>
    <property type="match status" value="1"/>
</dbReference>
<evidence type="ECO:0000256" key="2">
    <source>
        <dbReference type="ARBA" id="ARBA00022853"/>
    </source>
</evidence>
<dbReference type="GO" id="GO:0006325">
    <property type="term" value="P:chromatin organization"/>
    <property type="evidence" value="ECO:0007669"/>
    <property type="project" value="UniProtKB-KW"/>
</dbReference>
<evidence type="ECO:0000256" key="4">
    <source>
        <dbReference type="ARBA" id="ARBA00023163"/>
    </source>
</evidence>
<dbReference type="Gramene" id="QL02p003467:mrna">
    <property type="protein sequence ID" value="QL02p003467:mrna"/>
    <property type="gene ID" value="QL02p003467"/>
</dbReference>
<dbReference type="InterPro" id="IPR053820">
    <property type="entry name" value="MSL3_chromo-like"/>
</dbReference>
<accession>A0A7N2KRM3</accession>
<dbReference type="Proteomes" id="UP000594261">
    <property type="component" value="Chromosome 2"/>
</dbReference>
<reference evidence="9" key="2">
    <citation type="submission" date="2021-01" db="UniProtKB">
        <authorList>
            <consortium name="EnsemblPlants"/>
        </authorList>
    </citation>
    <scope>IDENTIFICATION</scope>
</reference>
<dbReference type="EnsemblPlants" id="QL02p003467:mrna">
    <property type="protein sequence ID" value="QL02p003467:mrna"/>
    <property type="gene ID" value="QL02p003467"/>
</dbReference>
<evidence type="ECO:0000313" key="10">
    <source>
        <dbReference type="Proteomes" id="UP000594261"/>
    </source>
</evidence>
<organism evidence="9 10">
    <name type="scientific">Quercus lobata</name>
    <name type="common">Valley oak</name>
    <dbReference type="NCBI Taxonomy" id="97700"/>
    <lineage>
        <taxon>Eukaryota</taxon>
        <taxon>Viridiplantae</taxon>
        <taxon>Streptophyta</taxon>
        <taxon>Embryophyta</taxon>
        <taxon>Tracheophyta</taxon>
        <taxon>Spermatophyta</taxon>
        <taxon>Magnoliopsida</taxon>
        <taxon>eudicotyledons</taxon>
        <taxon>Gunneridae</taxon>
        <taxon>Pentapetalae</taxon>
        <taxon>rosids</taxon>
        <taxon>fabids</taxon>
        <taxon>Fagales</taxon>
        <taxon>Fagaceae</taxon>
        <taxon>Quercus</taxon>
    </lineage>
</organism>
<evidence type="ECO:0000256" key="1">
    <source>
        <dbReference type="ARBA" id="ARBA00004123"/>
    </source>
</evidence>
<keyword evidence="3" id="KW-0805">Transcription regulation</keyword>
<dbReference type="InterPro" id="IPR016197">
    <property type="entry name" value="Chromo-like_dom_sf"/>
</dbReference>
<dbReference type="InterPro" id="IPR008676">
    <property type="entry name" value="MRG"/>
</dbReference>
<dbReference type="InterPro" id="IPR026541">
    <property type="entry name" value="MRG_dom"/>
</dbReference>
<feature type="domain" description="MRG" evidence="7">
    <location>
        <begin position="131"/>
        <end position="300"/>
    </location>
</feature>
<dbReference type="AlphaFoldDB" id="A0A7N2KRM3"/>
<dbReference type="FunCoup" id="A0A7N2KRM3">
    <property type="interactions" value="2710"/>
</dbReference>
<dbReference type="Pfam" id="PF05712">
    <property type="entry name" value="MRG"/>
    <property type="match status" value="1"/>
</dbReference>
<dbReference type="PANTHER" id="PTHR10880:SF44">
    <property type="entry name" value="PROTEIN MRG2"/>
    <property type="match status" value="1"/>
</dbReference>
<dbReference type="GO" id="GO:0048586">
    <property type="term" value="P:regulation of long-day photoperiodism, flowering"/>
    <property type="evidence" value="ECO:0007669"/>
    <property type="project" value="UniProtKB-ARBA"/>
</dbReference>